<gene>
    <name evidence="1" type="ORF">GCM10010371_57140</name>
</gene>
<protein>
    <submittedName>
        <fullName evidence="1">Uncharacterized protein</fullName>
    </submittedName>
</protein>
<dbReference type="EMBL" id="BMVX01000028">
    <property type="protein sequence ID" value="GGZ89831.1"/>
    <property type="molecule type" value="Genomic_DNA"/>
</dbReference>
<accession>A0A918RC18</accession>
<organism evidence="1 2">
    <name type="scientific">Streptomyces subrutilus</name>
    <dbReference type="NCBI Taxonomy" id="36818"/>
    <lineage>
        <taxon>Bacteria</taxon>
        <taxon>Bacillati</taxon>
        <taxon>Actinomycetota</taxon>
        <taxon>Actinomycetes</taxon>
        <taxon>Kitasatosporales</taxon>
        <taxon>Streptomycetaceae</taxon>
        <taxon>Streptomyces</taxon>
    </lineage>
</organism>
<reference evidence="1" key="2">
    <citation type="submission" date="2020-09" db="EMBL/GenBank/DDBJ databases">
        <authorList>
            <person name="Sun Q."/>
            <person name="Ohkuma M."/>
        </authorList>
    </citation>
    <scope>NUCLEOTIDE SEQUENCE</scope>
    <source>
        <strain evidence="1">JCM 4834</strain>
    </source>
</reference>
<name>A0A918RC18_9ACTN</name>
<dbReference type="Proteomes" id="UP000634660">
    <property type="component" value="Unassembled WGS sequence"/>
</dbReference>
<reference evidence="1" key="1">
    <citation type="journal article" date="2014" name="Int. J. Syst. Evol. Microbiol.">
        <title>Complete genome sequence of Corynebacterium casei LMG S-19264T (=DSM 44701T), isolated from a smear-ripened cheese.</title>
        <authorList>
            <consortium name="US DOE Joint Genome Institute (JGI-PGF)"/>
            <person name="Walter F."/>
            <person name="Albersmeier A."/>
            <person name="Kalinowski J."/>
            <person name="Ruckert C."/>
        </authorList>
    </citation>
    <scope>NUCLEOTIDE SEQUENCE</scope>
    <source>
        <strain evidence="1">JCM 4834</strain>
    </source>
</reference>
<comment type="caution">
    <text evidence="1">The sequence shown here is derived from an EMBL/GenBank/DDBJ whole genome shotgun (WGS) entry which is preliminary data.</text>
</comment>
<evidence type="ECO:0000313" key="1">
    <source>
        <dbReference type="EMBL" id="GGZ89831.1"/>
    </source>
</evidence>
<dbReference type="RefSeq" id="WP_189829044.1">
    <property type="nucleotide sequence ID" value="NZ_BMVX01000028.1"/>
</dbReference>
<proteinExistence type="predicted"/>
<dbReference type="AlphaFoldDB" id="A0A918RC18"/>
<evidence type="ECO:0000313" key="2">
    <source>
        <dbReference type="Proteomes" id="UP000634660"/>
    </source>
</evidence>
<sequence length="143" mass="16015">MSERTPELTAQKRLRRTRTRAVSSLAALFISTLQPHQYDLRPACISLICPNCGTWVPINKPGTLRPKLAPHHTDRAGTQNPSRCLGSHRLVVLDVAIERWWKRLTEGVAETNGRRSNRVTKKPEVVIAPAVTQIAAQKKRSAH</sequence>